<dbReference type="EMBL" id="JAENIJ010000124">
    <property type="protein sequence ID" value="MBK1884822.1"/>
    <property type="molecule type" value="Genomic_DNA"/>
</dbReference>
<feature type="compositionally biased region" description="Basic and acidic residues" evidence="2">
    <location>
        <begin position="278"/>
        <end position="297"/>
    </location>
</feature>
<sequence>GAEASGEGTIRIDTSKVTERVAANTQLEESLHRTEAAADDTEQKLSELEKALDEMGEASEESGDKLDRLVSLQRAQLAGEIGNGISRIADVVKSASTSLQEADPKISKTLGNISSGLDSVGNAVSTAAQGFAVGGPFGAAVGGLVGLLTGPLNHAFENMTQDLQKAGEKEKLAKESLLAYTRALEERRTTLANQRLEEFYGREEKAIKSANDELRRQNELLTARRNAEAAEQHAASIAALDNGANRGAVASVDAISELRRRIEAIEQKANLAQAQANLKDEDASHKEGKVKLLEERGMSSGDEIDQARKEAEAARESADSAAKNAELTRQIGEQQIREALAQFSEAKSRVTDEGQKEMVEAARQLIEAVENGTKEMTAVQQQALQRIRDAFRGG</sequence>
<organism evidence="3 4">
    <name type="scientific">Luteolibacter pohnpeiensis</name>
    <dbReference type="NCBI Taxonomy" id="454153"/>
    <lineage>
        <taxon>Bacteria</taxon>
        <taxon>Pseudomonadati</taxon>
        <taxon>Verrucomicrobiota</taxon>
        <taxon>Verrucomicrobiia</taxon>
        <taxon>Verrucomicrobiales</taxon>
        <taxon>Verrucomicrobiaceae</taxon>
        <taxon>Luteolibacter</taxon>
    </lineage>
</organism>
<name>A0A934SA00_9BACT</name>
<feature type="compositionally biased region" description="Basic and acidic residues" evidence="2">
    <location>
        <begin position="29"/>
        <end position="53"/>
    </location>
</feature>
<feature type="region of interest" description="Disordered" evidence="2">
    <location>
        <begin position="276"/>
        <end position="330"/>
    </location>
</feature>
<feature type="compositionally biased region" description="Basic and acidic residues" evidence="2">
    <location>
        <begin position="305"/>
        <end position="318"/>
    </location>
</feature>
<gene>
    <name evidence="3" type="ORF">JIN85_20600</name>
</gene>
<evidence type="ECO:0000256" key="1">
    <source>
        <dbReference type="SAM" id="Coils"/>
    </source>
</evidence>
<accession>A0A934SA00</accession>
<feature type="non-terminal residue" evidence="3">
    <location>
        <position position="394"/>
    </location>
</feature>
<dbReference type="AlphaFoldDB" id="A0A934SA00"/>
<feature type="non-terminal residue" evidence="3">
    <location>
        <position position="1"/>
    </location>
</feature>
<reference evidence="3" key="1">
    <citation type="submission" date="2021-01" db="EMBL/GenBank/DDBJ databases">
        <title>Modified the classification status of verrucomicrobia.</title>
        <authorList>
            <person name="Feng X."/>
        </authorList>
    </citation>
    <scope>NUCLEOTIDE SEQUENCE</scope>
    <source>
        <strain evidence="3">KCTC 22041</strain>
    </source>
</reference>
<keyword evidence="4" id="KW-1185">Reference proteome</keyword>
<proteinExistence type="predicted"/>
<evidence type="ECO:0000256" key="2">
    <source>
        <dbReference type="SAM" id="MobiDB-lite"/>
    </source>
</evidence>
<comment type="caution">
    <text evidence="3">The sequence shown here is derived from an EMBL/GenBank/DDBJ whole genome shotgun (WGS) entry which is preliminary data.</text>
</comment>
<protein>
    <submittedName>
        <fullName evidence="3">Uncharacterized protein</fullName>
    </submittedName>
</protein>
<feature type="region of interest" description="Disordered" evidence="2">
    <location>
        <begin position="25"/>
        <end position="65"/>
    </location>
</feature>
<evidence type="ECO:0000313" key="4">
    <source>
        <dbReference type="Proteomes" id="UP000603141"/>
    </source>
</evidence>
<feature type="coiled-coil region" evidence="1">
    <location>
        <begin position="193"/>
        <end position="231"/>
    </location>
</feature>
<keyword evidence="1" id="KW-0175">Coiled coil</keyword>
<evidence type="ECO:0000313" key="3">
    <source>
        <dbReference type="EMBL" id="MBK1884822.1"/>
    </source>
</evidence>
<dbReference type="RefSeq" id="WP_200274361.1">
    <property type="nucleotide sequence ID" value="NZ_JAENIJ010000124.1"/>
</dbReference>
<dbReference type="Proteomes" id="UP000603141">
    <property type="component" value="Unassembled WGS sequence"/>
</dbReference>